<evidence type="ECO:0000256" key="7">
    <source>
        <dbReference type="ARBA" id="ARBA00022729"/>
    </source>
</evidence>
<dbReference type="InterPro" id="IPR006333">
    <property type="entry name" value="Cyt_o_ubiquinol_oxidase_su2"/>
</dbReference>
<evidence type="ECO:0000256" key="8">
    <source>
        <dbReference type="ARBA" id="ARBA00022982"/>
    </source>
</evidence>
<feature type="transmembrane region" description="Helical" evidence="15">
    <location>
        <begin position="63"/>
        <end position="93"/>
    </location>
</feature>
<dbReference type="GO" id="GO:0016682">
    <property type="term" value="F:oxidoreductase activity, acting on diphenols and related substances as donors, oxygen as acceptor"/>
    <property type="evidence" value="ECO:0007669"/>
    <property type="project" value="InterPro"/>
</dbReference>
<dbReference type="NCBIfam" id="TIGR01433">
    <property type="entry name" value="CyoA"/>
    <property type="match status" value="1"/>
</dbReference>
<accession>J1ISI0</accession>
<comment type="subcellular location">
    <subcellularLocation>
        <location evidence="1">Cell membrane</location>
        <topology evidence="1">Multi-pass membrane protein</topology>
    </subcellularLocation>
</comment>
<dbReference type="Gene3D" id="2.60.40.420">
    <property type="entry name" value="Cupredoxins - blue copper proteins"/>
    <property type="match status" value="1"/>
</dbReference>
<evidence type="ECO:0000256" key="3">
    <source>
        <dbReference type="ARBA" id="ARBA00022448"/>
    </source>
</evidence>
<dbReference type="GO" id="GO:0005507">
    <property type="term" value="F:copper ion binding"/>
    <property type="evidence" value="ECO:0007669"/>
    <property type="project" value="InterPro"/>
</dbReference>
<dbReference type="GO" id="GO:0042773">
    <property type="term" value="P:ATP synthesis coupled electron transport"/>
    <property type="evidence" value="ECO:0007669"/>
    <property type="project" value="TreeGrafter"/>
</dbReference>
<protein>
    <recommendedName>
        <fullName evidence="14">Ubiquinol oxidase subunit 2</fullName>
    </recommendedName>
</protein>
<keyword evidence="10 14" id="KW-0560">Oxidoreductase</keyword>
<feature type="domain" description="Cytochrome oxidase subunit II copper A binding" evidence="16">
    <location>
        <begin position="150"/>
        <end position="262"/>
    </location>
</feature>
<evidence type="ECO:0000256" key="5">
    <source>
        <dbReference type="ARBA" id="ARBA00022660"/>
    </source>
</evidence>
<feature type="transmembrane region" description="Helical" evidence="15">
    <location>
        <begin position="32"/>
        <end position="51"/>
    </location>
</feature>
<dbReference type="PANTHER" id="PTHR22888:SF18">
    <property type="entry name" value="CYTOCHROME BO(3) UBIQUINOL OXIDASE SUBUNIT 2"/>
    <property type="match status" value="1"/>
</dbReference>
<evidence type="ECO:0000256" key="12">
    <source>
        <dbReference type="ARBA" id="ARBA00023139"/>
    </source>
</evidence>
<evidence type="ECO:0000313" key="18">
    <source>
        <dbReference type="EMBL" id="EJF74482.1"/>
    </source>
</evidence>
<evidence type="ECO:0000256" key="9">
    <source>
        <dbReference type="ARBA" id="ARBA00022989"/>
    </source>
</evidence>
<dbReference type="InterPro" id="IPR008972">
    <property type="entry name" value="Cupredoxin"/>
</dbReference>
<organism evidence="18 19">
    <name type="scientific">Bartonella alsatica IBS 382</name>
    <dbReference type="NCBI Taxonomy" id="1094551"/>
    <lineage>
        <taxon>Bacteria</taxon>
        <taxon>Pseudomonadati</taxon>
        <taxon>Pseudomonadota</taxon>
        <taxon>Alphaproteobacteria</taxon>
        <taxon>Hyphomicrobiales</taxon>
        <taxon>Bartonellaceae</taxon>
        <taxon>Bartonella</taxon>
    </lineage>
</organism>
<evidence type="ECO:0000256" key="13">
    <source>
        <dbReference type="ARBA" id="ARBA00023288"/>
    </source>
</evidence>
<feature type="transmembrane region" description="Helical" evidence="15">
    <location>
        <begin position="113"/>
        <end position="134"/>
    </location>
</feature>
<comment type="caution">
    <text evidence="18">The sequence shown here is derived from an EMBL/GenBank/DDBJ whole genome shotgun (WGS) entry which is preliminary data.</text>
</comment>
<dbReference type="PROSITE" id="PS50999">
    <property type="entry name" value="COX2_TM"/>
    <property type="match status" value="1"/>
</dbReference>
<comment type="similarity">
    <text evidence="2 14">Belongs to the cytochrome c oxidase subunit 2 family.</text>
</comment>
<dbReference type="eggNOG" id="COG1622">
    <property type="taxonomic scope" value="Bacteria"/>
</dbReference>
<evidence type="ECO:0000313" key="19">
    <source>
        <dbReference type="Proteomes" id="UP000008761"/>
    </source>
</evidence>
<evidence type="ECO:0000259" key="17">
    <source>
        <dbReference type="PROSITE" id="PS50999"/>
    </source>
</evidence>
<dbReference type="InterPro" id="IPR011759">
    <property type="entry name" value="Cyt_c_oxidase_su2_TM_dom"/>
</dbReference>
<keyword evidence="11 14" id="KW-0472">Membrane</keyword>
<keyword evidence="12" id="KW-0564">Palmitate</keyword>
<dbReference type="InterPro" id="IPR045187">
    <property type="entry name" value="CcO_II"/>
</dbReference>
<dbReference type="InterPro" id="IPR002429">
    <property type="entry name" value="CcO_II-like_C"/>
</dbReference>
<dbReference type="HOGENOM" id="CLU_036876_0_0_5"/>
<dbReference type="AlphaFoldDB" id="J1ISI0"/>
<keyword evidence="9 15" id="KW-1133">Transmembrane helix</keyword>
<dbReference type="Proteomes" id="UP000008761">
    <property type="component" value="Unassembled WGS sequence"/>
</dbReference>
<dbReference type="Gene3D" id="1.10.287.90">
    <property type="match status" value="1"/>
</dbReference>
<evidence type="ECO:0000256" key="15">
    <source>
        <dbReference type="SAM" id="Phobius"/>
    </source>
</evidence>
<keyword evidence="3 14" id="KW-0813">Transport</keyword>
<evidence type="ECO:0000256" key="4">
    <source>
        <dbReference type="ARBA" id="ARBA00022475"/>
    </source>
</evidence>
<dbReference type="Pfam" id="PF06481">
    <property type="entry name" value="COX_ARM"/>
    <property type="match status" value="1"/>
</dbReference>
<dbReference type="SUPFAM" id="SSF49503">
    <property type="entry name" value="Cupredoxins"/>
    <property type="match status" value="1"/>
</dbReference>
<evidence type="ECO:0000256" key="11">
    <source>
        <dbReference type="ARBA" id="ARBA00023136"/>
    </source>
</evidence>
<evidence type="ECO:0000256" key="10">
    <source>
        <dbReference type="ARBA" id="ARBA00023002"/>
    </source>
</evidence>
<dbReference type="PATRIC" id="fig|1094551.3.peg.1105"/>
<dbReference type="CDD" id="cd04212">
    <property type="entry name" value="CuRO_UO_II"/>
    <property type="match status" value="1"/>
</dbReference>
<dbReference type="GO" id="GO:0004129">
    <property type="term" value="F:cytochrome-c oxidase activity"/>
    <property type="evidence" value="ECO:0007669"/>
    <property type="project" value="UniProtKB-UniRule"/>
</dbReference>
<dbReference type="GO" id="GO:0009486">
    <property type="term" value="F:cytochrome bo3 ubiquinol oxidase activity"/>
    <property type="evidence" value="ECO:0007669"/>
    <property type="project" value="InterPro"/>
</dbReference>
<keyword evidence="13" id="KW-0449">Lipoprotein</keyword>
<dbReference type="InterPro" id="IPR036257">
    <property type="entry name" value="Cyt_c_oxidase_su2_TM_sf"/>
</dbReference>
<dbReference type="PANTHER" id="PTHR22888">
    <property type="entry name" value="CYTOCHROME C OXIDASE, SUBUNIT II"/>
    <property type="match status" value="1"/>
</dbReference>
<proteinExistence type="inferred from homology"/>
<reference evidence="18 19" key="1">
    <citation type="submission" date="2012-03" db="EMBL/GenBank/DDBJ databases">
        <title>The Genome Sequence of Bartonella alsatica IBS 382.</title>
        <authorList>
            <consortium name="The Broad Institute Genome Sequencing Platform"/>
            <consortium name="The Broad Institute Genome Sequencing Center for Infectious Disease"/>
            <person name="Feldgarden M."/>
            <person name="Kirby J."/>
            <person name="Kosoy M."/>
            <person name="Birtles R."/>
            <person name="Probert W.S."/>
            <person name="Chiaraviglio L."/>
            <person name="Young S.K."/>
            <person name="Zeng Q."/>
            <person name="Gargeya S."/>
            <person name="Fitzgerald M."/>
            <person name="Haas B."/>
            <person name="Abouelleil A."/>
            <person name="Alvarado L."/>
            <person name="Arachchi H.M."/>
            <person name="Berlin A."/>
            <person name="Chapman S.B."/>
            <person name="Gearin G."/>
            <person name="Goldberg J."/>
            <person name="Griggs A."/>
            <person name="Gujja S."/>
            <person name="Hansen M."/>
            <person name="Heiman D."/>
            <person name="Howarth C."/>
            <person name="Larimer J."/>
            <person name="Lui A."/>
            <person name="MacDonald P.J.P."/>
            <person name="McCowen C."/>
            <person name="Montmayeur A."/>
            <person name="Murphy C."/>
            <person name="Neiman D."/>
            <person name="Pearson M."/>
            <person name="Priest M."/>
            <person name="Roberts A."/>
            <person name="Saif S."/>
            <person name="Shea T."/>
            <person name="Sisk P."/>
            <person name="Stolte C."/>
            <person name="Sykes S."/>
            <person name="Wortman J."/>
            <person name="Nusbaum C."/>
            <person name="Birren B."/>
        </authorList>
    </citation>
    <scope>NUCLEOTIDE SEQUENCE [LARGE SCALE GENOMIC DNA]</scope>
    <source>
        <strain evidence="18 19">IBS 382</strain>
    </source>
</reference>
<dbReference type="PROSITE" id="PS50857">
    <property type="entry name" value="COX2_CUA"/>
    <property type="match status" value="1"/>
</dbReference>
<evidence type="ECO:0000259" key="16">
    <source>
        <dbReference type="PROSITE" id="PS50857"/>
    </source>
</evidence>
<evidence type="ECO:0000256" key="1">
    <source>
        <dbReference type="ARBA" id="ARBA00004651"/>
    </source>
</evidence>
<keyword evidence="6 15" id="KW-0812">Transmembrane</keyword>
<keyword evidence="5 14" id="KW-0679">Respiratory chain</keyword>
<evidence type="ECO:0000256" key="6">
    <source>
        <dbReference type="ARBA" id="ARBA00022692"/>
    </source>
</evidence>
<feature type="domain" description="Cytochrome oxidase subunit II transmembrane region profile" evidence="17">
    <location>
        <begin position="43"/>
        <end position="140"/>
    </location>
</feature>
<keyword evidence="8 14" id="KW-0249">Electron transport</keyword>
<dbReference type="InterPro" id="IPR010514">
    <property type="entry name" value="COX_ARM"/>
</dbReference>
<dbReference type="STRING" id="1094551.MEC_01006"/>
<evidence type="ECO:0000256" key="2">
    <source>
        <dbReference type="ARBA" id="ARBA00007866"/>
    </source>
</evidence>
<evidence type="ECO:0000256" key="14">
    <source>
        <dbReference type="PIRNR" id="PIRNR000292"/>
    </source>
</evidence>
<dbReference type="EMBL" id="AIME01000006">
    <property type="protein sequence ID" value="EJF74482.1"/>
    <property type="molecule type" value="Genomic_DNA"/>
</dbReference>
<dbReference type="InterPro" id="IPR034227">
    <property type="entry name" value="CuRO_UO_II"/>
</dbReference>
<sequence>MGKHIIEILSFFVAISDMYNGADEMRNFVKQIKMLVILGVVLLLSGCKFDVLYPAGYVARQQLILIVICVAVMLCVVIPVMVSVVFLAIKYRASNVAEEYLPDWGHSNKIETFMWSIPIIIVSVLGALTAYYTYKLEPENPLPMEVVGKEKPLQVNVVALDWKWLFIYPEYGVASINEIYAPEGRQVLLQLTSESSVNAFWVPKLGTVLYAMPQMNSKLHLIADKQGVFKGASANYSGDGFAGMRFKWHSVSLQDFDNWIAKARAHGQVLDRASYRQLSIAPRMGDVAAKKKDAEVRYFAPVEERLYYRIVNRCVDENTVCNENLMKRAAAQTLWGALCSVFDPGVI</sequence>
<keyword evidence="4 14" id="KW-1003">Cell membrane</keyword>
<dbReference type="GO" id="GO:0005886">
    <property type="term" value="C:plasma membrane"/>
    <property type="evidence" value="ECO:0007669"/>
    <property type="project" value="UniProtKB-SubCell"/>
</dbReference>
<keyword evidence="7" id="KW-0732">Signal</keyword>
<dbReference type="SUPFAM" id="SSF81464">
    <property type="entry name" value="Cytochrome c oxidase subunit II-like, transmembrane region"/>
    <property type="match status" value="1"/>
</dbReference>
<gene>
    <name evidence="18" type="ORF">MEC_01006</name>
</gene>
<dbReference type="PIRSF" id="PIRSF000292">
    <property type="entry name" value="Ubi_od_II"/>
    <property type="match status" value="1"/>
</dbReference>
<name>J1ISI0_9HYPH</name>